<evidence type="ECO:0000313" key="4">
    <source>
        <dbReference type="Proteomes" id="UP000316603"/>
    </source>
</evidence>
<feature type="compositionally biased region" description="Low complexity" evidence="1">
    <location>
        <begin position="404"/>
        <end position="428"/>
    </location>
</feature>
<evidence type="ECO:0000256" key="1">
    <source>
        <dbReference type="SAM" id="MobiDB-lite"/>
    </source>
</evidence>
<dbReference type="Proteomes" id="UP000316603">
    <property type="component" value="Unassembled WGS sequence"/>
</dbReference>
<feature type="region of interest" description="Disordered" evidence="1">
    <location>
        <begin position="1"/>
        <end position="330"/>
    </location>
</feature>
<feature type="compositionally biased region" description="Low complexity" evidence="1">
    <location>
        <begin position="450"/>
        <end position="470"/>
    </location>
</feature>
<dbReference type="AlphaFoldDB" id="A0A561TJ42"/>
<feature type="transmembrane region" description="Helical" evidence="2">
    <location>
        <begin position="343"/>
        <end position="363"/>
    </location>
</feature>
<comment type="caution">
    <text evidence="3">The sequence shown here is derived from an EMBL/GenBank/DDBJ whole genome shotgun (WGS) entry which is preliminary data.</text>
</comment>
<gene>
    <name evidence="3" type="ORF">FHX78_114156</name>
</gene>
<dbReference type="EMBL" id="VIWV01000001">
    <property type="protein sequence ID" value="TWF87155.1"/>
    <property type="molecule type" value="Genomic_DNA"/>
</dbReference>
<keyword evidence="4" id="KW-1185">Reference proteome</keyword>
<evidence type="ECO:0000313" key="3">
    <source>
        <dbReference type="EMBL" id="TWF87155.1"/>
    </source>
</evidence>
<protein>
    <submittedName>
        <fullName evidence="3">Uncharacterized protein</fullName>
    </submittedName>
</protein>
<accession>A0A561TJ42</accession>
<name>A0A561TJ42_9ACTN</name>
<reference evidence="3 4" key="1">
    <citation type="submission" date="2019-06" db="EMBL/GenBank/DDBJ databases">
        <title>Sequencing the genomes of 1000 actinobacteria strains.</title>
        <authorList>
            <person name="Klenk H.-P."/>
        </authorList>
    </citation>
    <scope>NUCLEOTIDE SEQUENCE [LARGE SCALE GENOMIC DNA]</scope>
    <source>
        <strain evidence="3 4">DSM 41695</strain>
    </source>
</reference>
<keyword evidence="2" id="KW-0812">Transmembrane</keyword>
<keyword evidence="2" id="KW-1133">Transmembrane helix</keyword>
<feature type="compositionally biased region" description="Basic and acidic residues" evidence="1">
    <location>
        <begin position="180"/>
        <end position="198"/>
    </location>
</feature>
<feature type="compositionally biased region" description="Low complexity" evidence="1">
    <location>
        <begin position="500"/>
        <end position="513"/>
    </location>
</feature>
<feature type="compositionally biased region" description="Polar residues" evidence="1">
    <location>
        <begin position="516"/>
        <end position="534"/>
    </location>
</feature>
<proteinExistence type="predicted"/>
<feature type="compositionally biased region" description="Basic and acidic residues" evidence="1">
    <location>
        <begin position="104"/>
        <end position="122"/>
    </location>
</feature>
<feature type="compositionally biased region" description="Basic and acidic residues" evidence="1">
    <location>
        <begin position="1"/>
        <end position="16"/>
    </location>
</feature>
<sequence length="534" mass="54334">MRVEKWREDAQPERPEAANAEEEFTGNGDRDLPDTRVMPLSEKPAGNAVDRREPDADSLEERWARLGVHSRTTDRTEVLPGTAPRTRPAGRPGDDSRAAATPDGPERSEARPDGPWDAERTTALRIPRPESGAASGPESGAVPRPQSGAAPRPESGAVPRRPETGGRPGGDARAAVTPDGPDRSEDRPDGPWDAERTTALRIPRPQTGTPAARATRPPGNPARAGSPQDTARFPGPAAAGSPQATARFPGPARVGSPHERDRFPGPGPAAPRTPARDPWQEPGEPVGATHDPHEVTVQLDAVQIGDGGVLRRSPGGPGPAQDAPAGPVFVDESGRRSRLYRRIGMAVGLACAGYAVVMVATLLSGNSDAPWMPVPGQEQNPAGKVETTPQPAETDAVPSTGGSLPPDGTPTTGAPALPTPGATLPATDEAGTANQPDAADPAPTSAGGQDTTRPATGDDATPTTPDETPVTTPPDAPASESPAPGTTAPTGDGSAAGTDDVAGAPAGPRVAADGSAGQQEPSTAPTAPSSENVI</sequence>
<feature type="compositionally biased region" description="Basic and acidic residues" evidence="1">
    <location>
        <begin position="49"/>
        <end position="64"/>
    </location>
</feature>
<evidence type="ECO:0000256" key="2">
    <source>
        <dbReference type="SAM" id="Phobius"/>
    </source>
</evidence>
<feature type="region of interest" description="Disordered" evidence="1">
    <location>
        <begin position="371"/>
        <end position="534"/>
    </location>
</feature>
<keyword evidence="2" id="KW-0472">Membrane</keyword>
<organism evidence="3 4">
    <name type="scientific">Streptomyces capillispiralis</name>
    <dbReference type="NCBI Taxonomy" id="68182"/>
    <lineage>
        <taxon>Bacteria</taxon>
        <taxon>Bacillati</taxon>
        <taxon>Actinomycetota</taxon>
        <taxon>Actinomycetes</taxon>
        <taxon>Kitasatosporales</taxon>
        <taxon>Streptomycetaceae</taxon>
        <taxon>Streptomyces</taxon>
    </lineage>
</organism>